<keyword evidence="1" id="KW-0472">Membrane</keyword>
<dbReference type="RefSeq" id="WP_215626072.1">
    <property type="nucleotide sequence ID" value="NZ_CP067089.2"/>
</dbReference>
<feature type="transmembrane region" description="Helical" evidence="1">
    <location>
        <begin position="403"/>
        <end position="419"/>
    </location>
</feature>
<dbReference type="Pfam" id="PF13387">
    <property type="entry name" value="Lnb_N"/>
    <property type="match status" value="1"/>
</dbReference>
<feature type="transmembrane region" description="Helical" evidence="1">
    <location>
        <begin position="302"/>
        <end position="324"/>
    </location>
</feature>
<feature type="transmembrane region" description="Helical" evidence="1">
    <location>
        <begin position="336"/>
        <end position="358"/>
    </location>
</feature>
<feature type="domain" description="Lnb N-terminal periplasmic" evidence="2">
    <location>
        <begin position="35"/>
        <end position="171"/>
    </location>
</feature>
<dbReference type="Proteomes" id="UP000595917">
    <property type="component" value="Chromosome"/>
</dbReference>
<dbReference type="AlphaFoldDB" id="A0A7T8B9X2"/>
<accession>A0A7T8B9X2</accession>
<protein>
    <submittedName>
        <fullName evidence="3">DUF4105 domain-containing protein</fullName>
    </submittedName>
</protein>
<keyword evidence="4" id="KW-1185">Reference proteome</keyword>
<evidence type="ECO:0000259" key="2">
    <source>
        <dbReference type="Pfam" id="PF13387"/>
    </source>
</evidence>
<sequence>MIRRYILAALVLFLGVLPRLPSQEFPALDLDQNLENDPLTVKLAFFGPGKELYSWWGHMGLVIEDSKTGGAAIFDYGVFSFESESFFRNLLTGKLLYSCQESTAEWNIHRYVSAGRDVRLYTLDLSPEIKKRILLQARWDTAPENRDYYYHFFKDNCATRTRDILAMATEGAFFQEYGEAPGRYTLRQQGLRYTWFSPFFDWLLDFAMGRDIDTPATVWEEMYLPLEIERNIRDFTYPDPGGTIRPLVLSVETVHTADRPAPLVVPKEQWPRALLAGTGTALALILLGLLRKSRSTAGRILMGTFHAAAGFFFGILGSILFYLSLFSMHDYTWHNINLFFINPLLLAAIPLGILLAAGRGQGWKISPEKMLKGLWSLILLGILLAAGIKIIPGFYQHNRTSEALVLPIALVLSPVPGWLRKRIQKKR</sequence>
<dbReference type="KEGG" id="bhc:JFL75_17835"/>
<feature type="transmembrane region" description="Helical" evidence="1">
    <location>
        <begin position="370"/>
        <end position="391"/>
    </location>
</feature>
<gene>
    <name evidence="3" type="ORF">JFL75_17835</name>
</gene>
<dbReference type="InterPro" id="IPR025178">
    <property type="entry name" value="Lnb_N"/>
</dbReference>
<dbReference type="EMBL" id="CP067089">
    <property type="protein sequence ID" value="QQO08766.1"/>
    <property type="molecule type" value="Genomic_DNA"/>
</dbReference>
<organism evidence="3 4">
    <name type="scientific">Breznakiella homolactica</name>
    <dbReference type="NCBI Taxonomy" id="2798577"/>
    <lineage>
        <taxon>Bacteria</taxon>
        <taxon>Pseudomonadati</taxon>
        <taxon>Spirochaetota</taxon>
        <taxon>Spirochaetia</taxon>
        <taxon>Spirochaetales</taxon>
        <taxon>Breznakiellaceae</taxon>
        <taxon>Breznakiella</taxon>
    </lineage>
</organism>
<name>A0A7T8B9X2_9SPIR</name>
<feature type="transmembrane region" description="Helical" evidence="1">
    <location>
        <begin position="270"/>
        <end position="290"/>
    </location>
</feature>
<evidence type="ECO:0000313" key="3">
    <source>
        <dbReference type="EMBL" id="QQO08766.1"/>
    </source>
</evidence>
<proteinExistence type="predicted"/>
<evidence type="ECO:0000313" key="4">
    <source>
        <dbReference type="Proteomes" id="UP000595917"/>
    </source>
</evidence>
<keyword evidence="1" id="KW-0812">Transmembrane</keyword>
<reference evidence="3" key="1">
    <citation type="submission" date="2021-01" db="EMBL/GenBank/DDBJ databases">
        <title>Description of Breznakiella homolactica.</title>
        <authorList>
            <person name="Song Y."/>
            <person name="Brune A."/>
        </authorList>
    </citation>
    <scope>NUCLEOTIDE SEQUENCE</scope>
    <source>
        <strain evidence="3">RmG30</strain>
    </source>
</reference>
<keyword evidence="1" id="KW-1133">Transmembrane helix</keyword>
<evidence type="ECO:0000256" key="1">
    <source>
        <dbReference type="SAM" id="Phobius"/>
    </source>
</evidence>